<evidence type="ECO:0000256" key="5">
    <source>
        <dbReference type="SAM" id="SignalP"/>
    </source>
</evidence>
<dbReference type="InterPro" id="IPR051395">
    <property type="entry name" value="Cytochrome_c_Peroxidase/MauG"/>
</dbReference>
<dbReference type="GO" id="GO:0009055">
    <property type="term" value="F:electron transfer activity"/>
    <property type="evidence" value="ECO:0007669"/>
    <property type="project" value="InterPro"/>
</dbReference>
<dbReference type="PANTHER" id="PTHR30600">
    <property type="entry name" value="CYTOCHROME C PEROXIDASE-RELATED"/>
    <property type="match status" value="1"/>
</dbReference>
<protein>
    <submittedName>
        <fullName evidence="7">CxxC motif-containing protein, DUF1111 family</fullName>
    </submittedName>
</protein>
<reference evidence="8" key="1">
    <citation type="submission" date="2016-10" db="EMBL/GenBank/DDBJ databases">
        <authorList>
            <person name="Varghese N."/>
            <person name="Submissions S."/>
        </authorList>
    </citation>
    <scope>NUCLEOTIDE SEQUENCE [LARGE SCALE GENOMIC DNA]</scope>
    <source>
        <strain evidence="8">DSM 16858</strain>
    </source>
</reference>
<evidence type="ECO:0000259" key="6">
    <source>
        <dbReference type="PROSITE" id="PS51007"/>
    </source>
</evidence>
<dbReference type="SUPFAM" id="SSF46626">
    <property type="entry name" value="Cytochrome c"/>
    <property type="match status" value="1"/>
</dbReference>
<accession>A0A1I0IKK7</accession>
<dbReference type="InterPro" id="IPR009056">
    <property type="entry name" value="Cyt_c-like_dom"/>
</dbReference>
<dbReference type="PROSITE" id="PS51257">
    <property type="entry name" value="PROKAR_LIPOPROTEIN"/>
    <property type="match status" value="1"/>
</dbReference>
<dbReference type="EMBL" id="FOIJ01000006">
    <property type="protein sequence ID" value="SET97531.1"/>
    <property type="molecule type" value="Genomic_DNA"/>
</dbReference>
<proteinExistence type="predicted"/>
<dbReference type="GO" id="GO:0020037">
    <property type="term" value="F:heme binding"/>
    <property type="evidence" value="ECO:0007669"/>
    <property type="project" value="InterPro"/>
</dbReference>
<sequence length="717" mass="77675">MKIRKPSAVLPSMGAALLALSACGDEAGPTPPSEPLAPSEMAAVDYVPLFAPGTQVMEQIQYKEADGTLVTLAGFRPTNRHARERGEPWTSPDVGPGNYFTFPTWYFQNRTFGLMIRDGVPAGRSRIEISLRVNDGTFVETGLSAFRRVDPDIRDYGWKMNVGFQNPKEGNKNICHATSVREDCMAVITDNWRAPQPGTPLKVGDVIEVTPAPYLLHTLDNKAVIDGGGIRYYSFEQLYQVGVGMRPWYGVAPTLDSVPLPASTLLGGEASVSYNYSEEPHRVFQQTVNNIGISNMKRFVEGRRLFHTSFVDGKHSESPDINPVFTQHANQLGPRFNNVSCISCHALNGRSAVPTLGARLDTLAIEAAASSSATQVTPDPTYGLNVQQRALSAGGADYAVSVQSYVKTVRTLPDGETVELQKPVYAFKGPVPAQYSVRQAPQVMGVGLLEAMDEAALLALSDPNDSNGDGVKGVPNWVINPETGSRHLGRFGWKASKASLRQQSGDALLKDMGVTSPVYKSLTCQRGVANCNASGTSPSISETEIERLASYLALLGVPAQRSLRSGFMDGIRVSPEHDVNPTLISRGSTLFTQVKCGTCHTPEMKTGANHPFAELRHQTIHPYSNLMLHDLGPDLADTLTQGQAGPRLWRTAPLWGIGSLKYVQGGAQNVRYLHDGRARTLMEAIAWHGGEANASRVQFEALSKADRTAVLAFLESL</sequence>
<dbReference type="Gene3D" id="1.10.760.10">
    <property type="entry name" value="Cytochrome c-like domain"/>
    <property type="match status" value="1"/>
</dbReference>
<evidence type="ECO:0000256" key="2">
    <source>
        <dbReference type="ARBA" id="ARBA00022723"/>
    </source>
</evidence>
<evidence type="ECO:0000313" key="8">
    <source>
        <dbReference type="Proteomes" id="UP000199181"/>
    </source>
</evidence>
<dbReference type="Pfam" id="PF06537">
    <property type="entry name" value="DHOR"/>
    <property type="match status" value="2"/>
</dbReference>
<feature type="domain" description="Cytochrome c" evidence="6">
    <location>
        <begin position="582"/>
        <end position="717"/>
    </location>
</feature>
<evidence type="ECO:0000256" key="3">
    <source>
        <dbReference type="ARBA" id="ARBA00023004"/>
    </source>
</evidence>
<dbReference type="InterPro" id="IPR036909">
    <property type="entry name" value="Cyt_c-like_dom_sf"/>
</dbReference>
<name>A0A1I0IKK7_9BACT</name>
<dbReference type="Proteomes" id="UP000199181">
    <property type="component" value="Unassembled WGS sequence"/>
</dbReference>
<feature type="domain" description="Cytochrome c" evidence="6">
    <location>
        <begin position="328"/>
        <end position="556"/>
    </location>
</feature>
<evidence type="ECO:0000256" key="1">
    <source>
        <dbReference type="ARBA" id="ARBA00022617"/>
    </source>
</evidence>
<feature type="signal peptide" evidence="5">
    <location>
        <begin position="1"/>
        <end position="21"/>
    </location>
</feature>
<evidence type="ECO:0000256" key="4">
    <source>
        <dbReference type="PROSITE-ProRule" id="PRU00433"/>
    </source>
</evidence>
<gene>
    <name evidence="7" type="ORF">SAMN05443639_106122</name>
</gene>
<evidence type="ECO:0000313" key="7">
    <source>
        <dbReference type="EMBL" id="SET97531.1"/>
    </source>
</evidence>
<dbReference type="GO" id="GO:0004130">
    <property type="term" value="F:cytochrome-c peroxidase activity"/>
    <property type="evidence" value="ECO:0007669"/>
    <property type="project" value="TreeGrafter"/>
</dbReference>
<dbReference type="InterPro" id="IPR010538">
    <property type="entry name" value="DHOR"/>
</dbReference>
<dbReference type="AlphaFoldDB" id="A0A1I0IKK7"/>
<keyword evidence="5" id="KW-0732">Signal</keyword>
<organism evidence="7 8">
    <name type="scientific">Stigmatella erecta</name>
    <dbReference type="NCBI Taxonomy" id="83460"/>
    <lineage>
        <taxon>Bacteria</taxon>
        <taxon>Pseudomonadati</taxon>
        <taxon>Myxococcota</taxon>
        <taxon>Myxococcia</taxon>
        <taxon>Myxococcales</taxon>
        <taxon>Cystobacterineae</taxon>
        <taxon>Archangiaceae</taxon>
        <taxon>Stigmatella</taxon>
    </lineage>
</organism>
<keyword evidence="3 4" id="KW-0408">Iron</keyword>
<dbReference type="GO" id="GO:0046872">
    <property type="term" value="F:metal ion binding"/>
    <property type="evidence" value="ECO:0007669"/>
    <property type="project" value="UniProtKB-KW"/>
</dbReference>
<dbReference type="RefSeq" id="WP_093520255.1">
    <property type="nucleotide sequence ID" value="NZ_FOIJ01000006.1"/>
</dbReference>
<dbReference type="PROSITE" id="PS51007">
    <property type="entry name" value="CYTC"/>
    <property type="match status" value="2"/>
</dbReference>
<keyword evidence="8" id="KW-1185">Reference proteome</keyword>
<keyword evidence="1 4" id="KW-0349">Heme</keyword>
<keyword evidence="2 4" id="KW-0479">Metal-binding</keyword>
<dbReference type="PANTHER" id="PTHR30600:SF4">
    <property type="entry name" value="CYTOCHROME C DOMAIN-CONTAINING PROTEIN"/>
    <property type="match status" value="1"/>
</dbReference>
<feature type="chain" id="PRO_5011435032" evidence="5">
    <location>
        <begin position="22"/>
        <end position="717"/>
    </location>
</feature>